<evidence type="ECO:0000313" key="10">
    <source>
        <dbReference type="Proteomes" id="UP000799757"/>
    </source>
</evidence>
<dbReference type="OrthoDB" id="274828at2759"/>
<evidence type="ECO:0000256" key="6">
    <source>
        <dbReference type="ARBA" id="ARBA00023274"/>
    </source>
</evidence>
<dbReference type="PANTHER" id="PTHR12810:SF0">
    <property type="entry name" value="SMALL RIBOSOMAL SUBUNIT PROTEIN MS29"/>
    <property type="match status" value="1"/>
</dbReference>
<keyword evidence="6" id="KW-0687">Ribonucleoprotein</keyword>
<protein>
    <recommendedName>
        <fullName evidence="7">Small ribosomal subunit protein mS29</fullName>
    </recommendedName>
</protein>
<dbReference type="PANTHER" id="PTHR12810">
    <property type="entry name" value="MITOCHONDRIAL 28S RIBOSOMAL PROTEIN S29"/>
    <property type="match status" value="1"/>
</dbReference>
<keyword evidence="5" id="KW-0496">Mitochondrion</keyword>
<evidence type="ECO:0000256" key="3">
    <source>
        <dbReference type="ARBA" id="ARBA00022946"/>
    </source>
</evidence>
<dbReference type="InterPro" id="IPR019368">
    <property type="entry name" value="Ribosomal_mS29"/>
</dbReference>
<evidence type="ECO:0000256" key="7">
    <source>
        <dbReference type="ARBA" id="ARBA00035140"/>
    </source>
</evidence>
<name>A0A6A6X9F9_9PLEO</name>
<accession>A0A6A6X9F9</accession>
<organism evidence="9 10">
    <name type="scientific">Melanomma pulvis-pyrius CBS 109.77</name>
    <dbReference type="NCBI Taxonomy" id="1314802"/>
    <lineage>
        <taxon>Eukaryota</taxon>
        <taxon>Fungi</taxon>
        <taxon>Dikarya</taxon>
        <taxon>Ascomycota</taxon>
        <taxon>Pezizomycotina</taxon>
        <taxon>Dothideomycetes</taxon>
        <taxon>Pleosporomycetidae</taxon>
        <taxon>Pleosporales</taxon>
        <taxon>Melanommataceae</taxon>
        <taxon>Melanomma</taxon>
    </lineage>
</organism>
<comment type="similarity">
    <text evidence="2">Belongs to the mitochondrion-specific ribosomal protein mS29 family.</text>
</comment>
<dbReference type="Pfam" id="PF10236">
    <property type="entry name" value="DAP3"/>
    <property type="match status" value="1"/>
</dbReference>
<dbReference type="GO" id="GO:0003735">
    <property type="term" value="F:structural constituent of ribosome"/>
    <property type="evidence" value="ECO:0007669"/>
    <property type="project" value="TreeGrafter"/>
</dbReference>
<dbReference type="AlphaFoldDB" id="A0A6A6X9F9"/>
<comment type="subcellular location">
    <subcellularLocation>
        <location evidence="1">Mitochondrion</location>
    </subcellularLocation>
</comment>
<dbReference type="EMBL" id="MU001957">
    <property type="protein sequence ID" value="KAF2792723.1"/>
    <property type="molecule type" value="Genomic_DNA"/>
</dbReference>
<keyword evidence="4" id="KW-0689">Ribosomal protein</keyword>
<evidence type="ECO:0000256" key="2">
    <source>
        <dbReference type="ARBA" id="ARBA00009863"/>
    </source>
</evidence>
<evidence type="ECO:0000256" key="8">
    <source>
        <dbReference type="SAM" id="MobiDB-lite"/>
    </source>
</evidence>
<keyword evidence="10" id="KW-1185">Reference proteome</keyword>
<dbReference type="Proteomes" id="UP000799757">
    <property type="component" value="Unassembled WGS sequence"/>
</dbReference>
<feature type="region of interest" description="Disordered" evidence="8">
    <location>
        <begin position="68"/>
        <end position="88"/>
    </location>
</feature>
<evidence type="ECO:0000256" key="1">
    <source>
        <dbReference type="ARBA" id="ARBA00004173"/>
    </source>
</evidence>
<evidence type="ECO:0000313" key="9">
    <source>
        <dbReference type="EMBL" id="KAF2792723.1"/>
    </source>
</evidence>
<gene>
    <name evidence="9" type="ORF">K505DRAFT_408488</name>
</gene>
<evidence type="ECO:0000256" key="4">
    <source>
        <dbReference type="ARBA" id="ARBA00022980"/>
    </source>
</evidence>
<feature type="compositionally biased region" description="Basic and acidic residues" evidence="8">
    <location>
        <begin position="78"/>
        <end position="88"/>
    </location>
</feature>
<reference evidence="9" key="1">
    <citation type="journal article" date="2020" name="Stud. Mycol.">
        <title>101 Dothideomycetes genomes: a test case for predicting lifestyles and emergence of pathogens.</title>
        <authorList>
            <person name="Haridas S."/>
            <person name="Albert R."/>
            <person name="Binder M."/>
            <person name="Bloem J."/>
            <person name="Labutti K."/>
            <person name="Salamov A."/>
            <person name="Andreopoulos B."/>
            <person name="Baker S."/>
            <person name="Barry K."/>
            <person name="Bills G."/>
            <person name="Bluhm B."/>
            <person name="Cannon C."/>
            <person name="Castanera R."/>
            <person name="Culley D."/>
            <person name="Daum C."/>
            <person name="Ezra D."/>
            <person name="Gonzalez J."/>
            <person name="Henrissat B."/>
            <person name="Kuo A."/>
            <person name="Liang C."/>
            <person name="Lipzen A."/>
            <person name="Lutzoni F."/>
            <person name="Magnuson J."/>
            <person name="Mondo S."/>
            <person name="Nolan M."/>
            <person name="Ohm R."/>
            <person name="Pangilinan J."/>
            <person name="Park H.-J."/>
            <person name="Ramirez L."/>
            <person name="Alfaro M."/>
            <person name="Sun H."/>
            <person name="Tritt A."/>
            <person name="Yoshinaga Y."/>
            <person name="Zwiers L.-H."/>
            <person name="Turgeon B."/>
            <person name="Goodwin S."/>
            <person name="Spatafora J."/>
            <person name="Crous P."/>
            <person name="Grigoriev I."/>
        </authorList>
    </citation>
    <scope>NUCLEOTIDE SEQUENCE</scope>
    <source>
        <strain evidence="9">CBS 109.77</strain>
    </source>
</reference>
<proteinExistence type="inferred from homology"/>
<evidence type="ECO:0000256" key="5">
    <source>
        <dbReference type="ARBA" id="ARBA00023128"/>
    </source>
</evidence>
<dbReference type="GO" id="GO:0005763">
    <property type="term" value="C:mitochondrial small ribosomal subunit"/>
    <property type="evidence" value="ECO:0007669"/>
    <property type="project" value="TreeGrafter"/>
</dbReference>
<keyword evidence="3" id="KW-0809">Transit peptide</keyword>
<sequence length="476" mass="51833">MPPSVCLRGFSQLALDRTAHASIASRCLLTVPRSSCFSTSATRYANPNKKKTGMVAAPKRGVKSLNVKKGRKGVQPDTGKRPAPGERKAMRKRIVLSNNNALEVSSLIDLDKPSVLSKKNEGQVKGLPEEVVDALRAVEAFKPTQGWSLFRRPATLIRKETTQLAKLIKEAEGKGEGETAKTIRRVVVGERMSGKSSLLLQGLAMAFVRDWVVVNLPDAQDIVNAHTEYAPLPGSQPTQYTQDAYTANLLSQILKANKKIFEGALVTTAPTLPLPLPANSTLKQLVELGIVNPDASWPVFAALWTELTQPGRPPIMLAIDGLSHVMRNSEYLSADVKPIHAHDLTLIRHFVDHLSGKTALPNGGMILAATSKSNSPASPALEFSIQVAEARQHSGDVPIWNPYKNVDQRVIDVMKDVEVLKVGGLSKEEARALIEYYAASGMLRAKVDEPFITEKWSLAGMGNVGELERVTVRLRV</sequence>